<keyword evidence="7 13" id="KW-1133">Transmembrane helix</keyword>
<keyword evidence="10" id="KW-1038">Host endoplasmic reticulum</keyword>
<name>A0A193PK26_9VIRU</name>
<dbReference type="EMBL" id="LC159488">
    <property type="protein sequence ID" value="BAV16896.1"/>
    <property type="molecule type" value="Genomic_RNA"/>
</dbReference>
<dbReference type="GO" id="GO:0046740">
    <property type="term" value="P:transport of virus in host, cell to cell"/>
    <property type="evidence" value="ECO:0007669"/>
    <property type="project" value="UniProtKB-KW"/>
</dbReference>
<protein>
    <recommendedName>
        <fullName evidence="3">Movement protein TGBp3</fullName>
    </recommendedName>
    <alternativeName>
        <fullName evidence="12">Triple gene block 3 protein</fullName>
    </alternativeName>
</protein>
<evidence type="ECO:0000256" key="5">
    <source>
        <dbReference type="ARBA" id="ARBA00022692"/>
    </source>
</evidence>
<keyword evidence="6" id="KW-1043">Host membrane</keyword>
<comment type="similarity">
    <text evidence="2">Belongs to the Tymovirales TGBp3 protein family.</text>
</comment>
<evidence type="ECO:0000256" key="1">
    <source>
        <dbReference type="ARBA" id="ARBA00004625"/>
    </source>
</evidence>
<evidence type="ECO:0000256" key="11">
    <source>
        <dbReference type="ARBA" id="ARBA00025270"/>
    </source>
</evidence>
<gene>
    <name evidence="14" type="primary">TGB3</name>
</gene>
<reference evidence="14" key="1">
    <citation type="submission" date="2016-06" db="EMBL/GenBank/DDBJ databases">
        <title>First report of white clover mosaic virus infection trifolium repens in Korea.</title>
        <authorList>
            <person name="Park C.Y."/>
            <person name="Lim S.M."/>
            <person name="Oh J.H."/>
            <person name="Lee H.K."/>
            <person name="Park S.M."/>
            <person name="Lee S.H."/>
        </authorList>
    </citation>
    <scope>NUCLEOTIDE SEQUENCE</scope>
    <source>
        <strain evidence="14">RC</strain>
    </source>
</reference>
<dbReference type="InterPro" id="IPR003411">
    <property type="entry name" value="TGBp3"/>
</dbReference>
<evidence type="ECO:0000256" key="12">
    <source>
        <dbReference type="ARBA" id="ARBA00033148"/>
    </source>
</evidence>
<keyword evidence="9 13" id="KW-0472">Membrane</keyword>
<evidence type="ECO:0000256" key="9">
    <source>
        <dbReference type="ARBA" id="ARBA00023136"/>
    </source>
</evidence>
<organism evidence="14">
    <name type="scientific">White clover mosaic virus</name>
    <dbReference type="NCBI Taxonomy" id="12188"/>
    <lineage>
        <taxon>Viruses</taxon>
        <taxon>Riboviria</taxon>
        <taxon>Orthornavirae</taxon>
        <taxon>Kitrinoviricota</taxon>
        <taxon>Alsuviricetes</taxon>
        <taxon>Tymovirales</taxon>
        <taxon>Alphaflexiviridae</taxon>
        <taxon>Potexvirus</taxon>
        <taxon>Potexvirus trifolii</taxon>
    </lineage>
</organism>
<evidence type="ECO:0000256" key="13">
    <source>
        <dbReference type="SAM" id="Phobius"/>
    </source>
</evidence>
<comment type="function">
    <text evidence="11">Plays a role in viral cell-to-cell propagation, by facilitating genome transport to neighboring plant cells through plasmosdesmata. May induce the formation of granular vesicles derived from the Endoplasmic reticulum, which align on actin filaments.</text>
</comment>
<evidence type="ECO:0000256" key="3">
    <source>
        <dbReference type="ARBA" id="ARBA00013812"/>
    </source>
</evidence>
<evidence type="ECO:0000256" key="2">
    <source>
        <dbReference type="ARBA" id="ARBA00010355"/>
    </source>
</evidence>
<keyword evidence="5 13" id="KW-0812">Transmembrane</keyword>
<evidence type="ECO:0000313" key="14">
    <source>
        <dbReference type="EMBL" id="BAV16896.1"/>
    </source>
</evidence>
<dbReference type="Pfam" id="PF02495">
    <property type="entry name" value="TGBp3"/>
    <property type="match status" value="1"/>
</dbReference>
<proteinExistence type="inferred from homology"/>
<dbReference type="GO" id="GO:0044167">
    <property type="term" value="C:host cell endoplasmic reticulum membrane"/>
    <property type="evidence" value="ECO:0007669"/>
    <property type="project" value="UniProtKB-SubCell"/>
</dbReference>
<keyword evidence="4" id="KW-0813">Transport</keyword>
<comment type="subcellular location">
    <subcellularLocation>
        <location evidence="1">Host endoplasmic reticulum membrane</location>
    </subcellularLocation>
</comment>
<keyword evidence="8" id="KW-0916">Viral movement protein</keyword>
<evidence type="ECO:0000256" key="6">
    <source>
        <dbReference type="ARBA" id="ARBA00022870"/>
    </source>
</evidence>
<feature type="transmembrane region" description="Helical" evidence="13">
    <location>
        <begin position="6"/>
        <end position="23"/>
    </location>
</feature>
<evidence type="ECO:0000256" key="8">
    <source>
        <dbReference type="ARBA" id="ARBA00023031"/>
    </source>
</evidence>
<evidence type="ECO:0000256" key="10">
    <source>
        <dbReference type="ARBA" id="ARBA00023184"/>
    </source>
</evidence>
<accession>A0A193PK26</accession>
<evidence type="ECO:0000256" key="7">
    <source>
        <dbReference type="ARBA" id="ARBA00022989"/>
    </source>
</evidence>
<sequence>MDFTTLVIIGVYLLVFLVYFAKINTSVCSISISGASVEISGCDNPALFEILPNLRPFDHGLSLPSD</sequence>
<evidence type="ECO:0000256" key="4">
    <source>
        <dbReference type="ARBA" id="ARBA00022448"/>
    </source>
</evidence>